<dbReference type="EMBL" id="BARS01003463">
    <property type="protein sequence ID" value="GAF83156.1"/>
    <property type="molecule type" value="Genomic_DNA"/>
</dbReference>
<evidence type="ECO:0000313" key="1">
    <source>
        <dbReference type="EMBL" id="GAF83156.1"/>
    </source>
</evidence>
<proteinExistence type="predicted"/>
<organism evidence="1">
    <name type="scientific">marine sediment metagenome</name>
    <dbReference type="NCBI Taxonomy" id="412755"/>
    <lineage>
        <taxon>unclassified sequences</taxon>
        <taxon>metagenomes</taxon>
        <taxon>ecological metagenomes</taxon>
    </lineage>
</organism>
<accession>X0T743</accession>
<feature type="non-terminal residue" evidence="1">
    <location>
        <position position="1"/>
    </location>
</feature>
<protein>
    <submittedName>
        <fullName evidence="1">Uncharacterized protein</fullName>
    </submittedName>
</protein>
<comment type="caution">
    <text evidence="1">The sequence shown here is derived from an EMBL/GenBank/DDBJ whole genome shotgun (WGS) entry which is preliminary data.</text>
</comment>
<gene>
    <name evidence="1" type="ORF">S01H1_06713</name>
</gene>
<name>X0T743_9ZZZZ</name>
<sequence>TIDCNTNGLDDDGHKNNALHVNQYMADNDNSIIFDK</sequence>
<dbReference type="AlphaFoldDB" id="X0T743"/>
<reference evidence="1" key="1">
    <citation type="journal article" date="2014" name="Front. Microbiol.">
        <title>High frequency of phylogenetically diverse reductive dehalogenase-homologous genes in deep subseafloor sedimentary metagenomes.</title>
        <authorList>
            <person name="Kawai M."/>
            <person name="Futagami T."/>
            <person name="Toyoda A."/>
            <person name="Takaki Y."/>
            <person name="Nishi S."/>
            <person name="Hori S."/>
            <person name="Arai W."/>
            <person name="Tsubouchi T."/>
            <person name="Morono Y."/>
            <person name="Uchiyama I."/>
            <person name="Ito T."/>
            <person name="Fujiyama A."/>
            <person name="Inagaki F."/>
            <person name="Takami H."/>
        </authorList>
    </citation>
    <scope>NUCLEOTIDE SEQUENCE</scope>
    <source>
        <strain evidence="1">Expedition CK06-06</strain>
    </source>
</reference>